<proteinExistence type="predicted"/>
<keyword evidence="1" id="KW-1133">Transmembrane helix</keyword>
<evidence type="ECO:0000313" key="2">
    <source>
        <dbReference type="EMBL" id="OGZ24680.1"/>
    </source>
</evidence>
<dbReference type="AlphaFoldDB" id="A0A1G2EH35"/>
<reference evidence="2 3" key="1">
    <citation type="journal article" date="2016" name="Nat. Commun.">
        <title>Thousands of microbial genomes shed light on interconnected biogeochemical processes in an aquifer system.</title>
        <authorList>
            <person name="Anantharaman K."/>
            <person name="Brown C.T."/>
            <person name="Hug L.A."/>
            <person name="Sharon I."/>
            <person name="Castelle C.J."/>
            <person name="Probst A.J."/>
            <person name="Thomas B.C."/>
            <person name="Singh A."/>
            <person name="Wilkins M.J."/>
            <person name="Karaoz U."/>
            <person name="Brodie E.L."/>
            <person name="Williams K.H."/>
            <person name="Hubbard S.S."/>
            <person name="Banfield J.F."/>
        </authorList>
    </citation>
    <scope>NUCLEOTIDE SEQUENCE [LARGE SCALE GENOMIC DNA]</scope>
</reference>
<keyword evidence="1" id="KW-0812">Transmembrane</keyword>
<feature type="transmembrane region" description="Helical" evidence="1">
    <location>
        <begin position="23"/>
        <end position="43"/>
    </location>
</feature>
<protein>
    <submittedName>
        <fullName evidence="2">Uncharacterized protein</fullName>
    </submittedName>
</protein>
<comment type="caution">
    <text evidence="2">The sequence shown here is derived from an EMBL/GenBank/DDBJ whole genome shotgun (WGS) entry which is preliminary data.</text>
</comment>
<sequence>MTNAIAQQHFKSFLLWRPTTMRILVTPWRIMGRLIMMAVGFLLRSMANRNQRELSIIGKDVGIESRASDHIWIAAVRDFSVTA</sequence>
<evidence type="ECO:0000256" key="1">
    <source>
        <dbReference type="SAM" id="Phobius"/>
    </source>
</evidence>
<accession>A0A1G2EH35</accession>
<organism evidence="2 3">
    <name type="scientific">Candidatus Nealsonbacteria bacterium RIFCSPLOWO2_02_39_8</name>
    <dbReference type="NCBI Taxonomy" id="1801674"/>
    <lineage>
        <taxon>Bacteria</taxon>
        <taxon>Candidatus Nealsoniibacteriota</taxon>
    </lineage>
</organism>
<evidence type="ECO:0000313" key="3">
    <source>
        <dbReference type="Proteomes" id="UP000176216"/>
    </source>
</evidence>
<dbReference type="Proteomes" id="UP000176216">
    <property type="component" value="Unassembled WGS sequence"/>
</dbReference>
<dbReference type="EMBL" id="MHMJ01000046">
    <property type="protein sequence ID" value="OGZ24680.1"/>
    <property type="molecule type" value="Genomic_DNA"/>
</dbReference>
<keyword evidence="1" id="KW-0472">Membrane</keyword>
<name>A0A1G2EH35_9BACT</name>
<gene>
    <name evidence="2" type="ORF">A2W71_02780</name>
</gene>